<dbReference type="InterPro" id="IPR015659">
    <property type="entry name" value="Proline_oxidase"/>
</dbReference>
<sequence length="333" mass="36835">MTFPKSFATMIGNSARIRANHLAKETPMIRKAALLIARNSWFRKAILGLPVLRDLAGRFVGGKDLASGLATVRGLNARGLKGSLNFHGMHAESIAEAQTAIDQAIDALQAIGADRLDAHVSVKLTKIGFDLDPALAEAGLRRILDCAARTGGFVRLDMEEAVYVEDTLRMFEAMLSQYGPERVGIVIQSYLRHRRQDLDRLMALGASIRLVKGGYREARDVVLHRRVEIDTAFHEDIERLLRQGHAPAIATHDAEAVAWTKTVQKRLGLGQDAFEFQMLLGVKPDLQARLREEGYAVRCYVPYGGDWATHLVGCLRRLPMDLLGAARPHRTKG</sequence>
<organism evidence="3 4">
    <name type="scientific">Geothrix edaphica</name>
    <dbReference type="NCBI Taxonomy" id="2927976"/>
    <lineage>
        <taxon>Bacteria</taxon>
        <taxon>Pseudomonadati</taxon>
        <taxon>Acidobacteriota</taxon>
        <taxon>Holophagae</taxon>
        <taxon>Holophagales</taxon>
        <taxon>Holophagaceae</taxon>
        <taxon>Geothrix</taxon>
    </lineage>
</organism>
<dbReference type="SUPFAM" id="SSF51730">
    <property type="entry name" value="FAD-linked oxidoreductase"/>
    <property type="match status" value="1"/>
</dbReference>
<evidence type="ECO:0000313" key="3">
    <source>
        <dbReference type="EMBL" id="GLH66274.1"/>
    </source>
</evidence>
<proteinExistence type="predicted"/>
<evidence type="ECO:0000259" key="2">
    <source>
        <dbReference type="Pfam" id="PF01619"/>
    </source>
</evidence>
<keyword evidence="4" id="KW-1185">Reference proteome</keyword>
<accession>A0ABQ5PVU1</accession>
<dbReference type="InterPro" id="IPR029041">
    <property type="entry name" value="FAD-linked_oxidoreductase-like"/>
</dbReference>
<gene>
    <name evidence="3" type="primary">putA</name>
    <name evidence="3" type="ORF">GETHED_06380</name>
</gene>
<dbReference type="Gene3D" id="3.20.20.220">
    <property type="match status" value="1"/>
</dbReference>
<dbReference type="Pfam" id="PF01619">
    <property type="entry name" value="Pro_dh"/>
    <property type="match status" value="1"/>
</dbReference>
<keyword evidence="1" id="KW-0560">Oxidoreductase</keyword>
<feature type="domain" description="Proline dehydrogenase" evidence="2">
    <location>
        <begin position="70"/>
        <end position="304"/>
    </location>
</feature>
<dbReference type="PANTHER" id="PTHR13914">
    <property type="entry name" value="PROLINE OXIDASE"/>
    <property type="match status" value="1"/>
</dbReference>
<dbReference type="InterPro" id="IPR002872">
    <property type="entry name" value="Proline_DH_dom"/>
</dbReference>
<evidence type="ECO:0000313" key="4">
    <source>
        <dbReference type="Proteomes" id="UP001165044"/>
    </source>
</evidence>
<comment type="caution">
    <text evidence="3">The sequence shown here is derived from an EMBL/GenBank/DDBJ whole genome shotgun (WGS) entry which is preliminary data.</text>
</comment>
<dbReference type="PANTHER" id="PTHR13914:SF0">
    <property type="entry name" value="PROLINE DEHYDROGENASE 1, MITOCHONDRIAL"/>
    <property type="match status" value="1"/>
</dbReference>
<evidence type="ECO:0000256" key="1">
    <source>
        <dbReference type="ARBA" id="ARBA00023002"/>
    </source>
</evidence>
<dbReference type="EMBL" id="BSDC01000001">
    <property type="protein sequence ID" value="GLH66274.1"/>
    <property type="molecule type" value="Genomic_DNA"/>
</dbReference>
<reference evidence="3" key="1">
    <citation type="journal article" date="2023" name="Antonie Van Leeuwenhoek">
        <title>Mesoterricola silvestris gen. nov., sp. nov., Mesoterricola sediminis sp. nov., Geothrix oryzae sp. nov., Geothrix edaphica sp. nov., Geothrix rubra sp. nov., and Geothrix limicola sp. nov., six novel members of Acidobacteriota isolated from soils.</title>
        <authorList>
            <person name="Itoh H."/>
            <person name="Sugisawa Y."/>
            <person name="Mise K."/>
            <person name="Xu Z."/>
            <person name="Kuniyasu M."/>
            <person name="Ushijima N."/>
            <person name="Kawano K."/>
            <person name="Kobayashi E."/>
            <person name="Shiratori Y."/>
            <person name="Masuda Y."/>
            <person name="Senoo K."/>
        </authorList>
    </citation>
    <scope>NUCLEOTIDE SEQUENCE</scope>
    <source>
        <strain evidence="3">Red802</strain>
    </source>
</reference>
<name>A0ABQ5PVU1_9BACT</name>
<dbReference type="Proteomes" id="UP001165044">
    <property type="component" value="Unassembled WGS sequence"/>
</dbReference>
<protein>
    <submittedName>
        <fullName evidence="3">Proline dehydrogenase</fullName>
    </submittedName>
</protein>